<accession>T0BNY7</accession>
<protein>
    <submittedName>
        <fullName evidence="5">FAD-dependent oxidoreductase</fullName>
    </submittedName>
</protein>
<dbReference type="GO" id="GO:0016491">
    <property type="term" value="F:oxidoreductase activity"/>
    <property type="evidence" value="ECO:0007669"/>
    <property type="project" value="UniProtKB-KW"/>
</dbReference>
<dbReference type="Gene3D" id="3.30.9.10">
    <property type="entry name" value="D-Amino Acid Oxidase, subunit A, domain 2"/>
    <property type="match status" value="1"/>
</dbReference>
<keyword evidence="6" id="KW-1185">Reference proteome</keyword>
<evidence type="ECO:0000256" key="3">
    <source>
        <dbReference type="ARBA" id="ARBA00022630"/>
    </source>
</evidence>
<sequence length="379" mass="40201">MQTKEVVIIGAGIVGAAAAYQFARQRVKTTLIDKGHIGQATAAGAGIVSPGSSYTPLADYYPLSYQATSYYNTLLSQLADDGETETGYEVVGALYVATSDEEVERLKVMRRLIEDRRQAGVPNIGDVSQITSEEARSLFPAFGHIPAAIHITGSARLNGRLLRDALKRAAQKQGAELVIGTADVHIENGVAKGVFVNGNRMTADAVVMATGAWTNCLREQLGIHVPVQPQKGQILHIDMPEATGTWPIVLGFHSHYMLTFPDNRVVVGATREDNSGFDTEVTVGGVQEVIQQALRIAPGLAKGKVHEVRVGLRPATPDHLPVLGPVPGITGLYLATGHGANGLTAGAYSGVAVADSVMGRLVTIDLSPFSVTRFAKQMD</sequence>
<accession>A0A9E7CRG3</accession>
<evidence type="ECO:0000313" key="5">
    <source>
        <dbReference type="EMBL" id="UNO47860.1"/>
    </source>
</evidence>
<comment type="similarity">
    <text evidence="2">Belongs to the DadA oxidoreductase family.</text>
</comment>
<dbReference type="STRING" id="1356854.N007_15640"/>
<organism evidence="5 6">
    <name type="scientific">Alicyclobacillus acidoterrestris (strain ATCC 49025 / DSM 3922 / CIP 106132 / NCIMB 13137 / GD3B)</name>
    <dbReference type="NCBI Taxonomy" id="1356854"/>
    <lineage>
        <taxon>Bacteria</taxon>
        <taxon>Bacillati</taxon>
        <taxon>Bacillota</taxon>
        <taxon>Bacilli</taxon>
        <taxon>Bacillales</taxon>
        <taxon>Alicyclobacillaceae</taxon>
        <taxon>Alicyclobacillus</taxon>
    </lineage>
</organism>
<dbReference type="Pfam" id="PF01266">
    <property type="entry name" value="DAO"/>
    <property type="match status" value="1"/>
</dbReference>
<dbReference type="Proteomes" id="UP000829401">
    <property type="component" value="Chromosome"/>
</dbReference>
<evidence type="ECO:0000256" key="4">
    <source>
        <dbReference type="ARBA" id="ARBA00023002"/>
    </source>
</evidence>
<keyword evidence="3" id="KW-0285">Flavoprotein</keyword>
<dbReference type="EMBL" id="CP080467">
    <property type="protein sequence ID" value="UNO47860.1"/>
    <property type="molecule type" value="Genomic_DNA"/>
</dbReference>
<evidence type="ECO:0000256" key="2">
    <source>
        <dbReference type="ARBA" id="ARBA00009410"/>
    </source>
</evidence>
<dbReference type="PANTHER" id="PTHR13847">
    <property type="entry name" value="SARCOSINE DEHYDROGENASE-RELATED"/>
    <property type="match status" value="1"/>
</dbReference>
<dbReference type="eggNOG" id="COG0665">
    <property type="taxonomic scope" value="Bacteria"/>
</dbReference>
<dbReference type="InterPro" id="IPR006076">
    <property type="entry name" value="FAD-dep_OxRdtase"/>
</dbReference>
<evidence type="ECO:0000256" key="1">
    <source>
        <dbReference type="ARBA" id="ARBA00001974"/>
    </source>
</evidence>
<dbReference type="RefSeq" id="WP_021298297.1">
    <property type="nucleotide sequence ID" value="NZ_AURB01000182.1"/>
</dbReference>
<dbReference type="SUPFAM" id="SSF51905">
    <property type="entry name" value="FAD/NAD(P)-binding domain"/>
    <property type="match status" value="1"/>
</dbReference>
<dbReference type="AlphaFoldDB" id="T0BNY7"/>
<proteinExistence type="inferred from homology"/>
<dbReference type="Gene3D" id="3.50.50.60">
    <property type="entry name" value="FAD/NAD(P)-binding domain"/>
    <property type="match status" value="1"/>
</dbReference>
<reference evidence="6" key="1">
    <citation type="journal article" date="2022" name="G3 (Bethesda)">
        <title>Unveiling the complete genome sequence of Alicyclobacillus acidoterrestris DSM 3922T, a taint-producing strain.</title>
        <authorList>
            <person name="Leonardo I.C."/>
            <person name="Barreto Crespo M.T."/>
            <person name="Gaspar F.B."/>
        </authorList>
    </citation>
    <scope>NUCLEOTIDE SEQUENCE [LARGE SCALE GENOMIC DNA]</scope>
    <source>
        <strain evidence="6">DSM 3922</strain>
    </source>
</reference>
<dbReference type="InterPro" id="IPR036188">
    <property type="entry name" value="FAD/NAD-bd_sf"/>
</dbReference>
<dbReference type="KEGG" id="aaco:K1I37_14355"/>
<keyword evidence="4" id="KW-0560">Oxidoreductase</keyword>
<dbReference type="PANTHER" id="PTHR13847:SF286">
    <property type="entry name" value="D-AMINO ACID DEHYDROGENASE"/>
    <property type="match status" value="1"/>
</dbReference>
<dbReference type="OrthoDB" id="9794226at2"/>
<comment type="cofactor">
    <cofactor evidence="1">
        <name>FAD</name>
        <dbReference type="ChEBI" id="CHEBI:57692"/>
    </cofactor>
</comment>
<dbReference type="GO" id="GO:0005737">
    <property type="term" value="C:cytoplasm"/>
    <property type="evidence" value="ECO:0007669"/>
    <property type="project" value="TreeGrafter"/>
</dbReference>
<dbReference type="SUPFAM" id="SSF54373">
    <property type="entry name" value="FAD-linked reductases, C-terminal domain"/>
    <property type="match status" value="1"/>
</dbReference>
<evidence type="ECO:0000313" key="6">
    <source>
        <dbReference type="Proteomes" id="UP000829401"/>
    </source>
</evidence>
<gene>
    <name evidence="5" type="ORF">K1I37_14355</name>
</gene>
<name>T0BNY7_ALIAG</name>